<proteinExistence type="predicted"/>
<dbReference type="Pfam" id="PF02518">
    <property type="entry name" value="HATPase_c"/>
    <property type="match status" value="1"/>
</dbReference>
<feature type="domain" description="PAC" evidence="18">
    <location>
        <begin position="354"/>
        <end position="406"/>
    </location>
</feature>
<dbReference type="EMBL" id="JAFKCU010000003">
    <property type="protein sequence ID" value="MBN7816325.1"/>
    <property type="molecule type" value="Genomic_DNA"/>
</dbReference>
<evidence type="ECO:0000256" key="9">
    <source>
        <dbReference type="ARBA" id="ARBA00022989"/>
    </source>
</evidence>
<dbReference type="InterPro" id="IPR001610">
    <property type="entry name" value="PAC"/>
</dbReference>
<feature type="domain" description="PAS" evidence="17">
    <location>
        <begin position="282"/>
        <end position="352"/>
    </location>
</feature>
<evidence type="ECO:0000256" key="13">
    <source>
        <dbReference type="PROSITE-ProRule" id="PRU00169"/>
    </source>
</evidence>
<dbReference type="InterPro" id="IPR000014">
    <property type="entry name" value="PAS"/>
</dbReference>
<dbReference type="InterPro" id="IPR036641">
    <property type="entry name" value="HPT_dom_sf"/>
</dbReference>
<dbReference type="InterPro" id="IPR013767">
    <property type="entry name" value="PAS_fold"/>
</dbReference>
<evidence type="ECO:0000256" key="6">
    <source>
        <dbReference type="ARBA" id="ARBA00022692"/>
    </source>
</evidence>
<keyword evidence="21" id="KW-1185">Reference proteome</keyword>
<evidence type="ECO:0000256" key="10">
    <source>
        <dbReference type="ARBA" id="ARBA00023012"/>
    </source>
</evidence>
<keyword evidence="10" id="KW-0902">Two-component regulatory system</keyword>
<dbReference type="CDD" id="cd16922">
    <property type="entry name" value="HATPase_EvgS-ArcB-TorS-like"/>
    <property type="match status" value="1"/>
</dbReference>
<dbReference type="PANTHER" id="PTHR45339">
    <property type="entry name" value="HYBRID SIGNAL TRANSDUCTION HISTIDINE KINASE J"/>
    <property type="match status" value="1"/>
</dbReference>
<dbReference type="InterPro" id="IPR036890">
    <property type="entry name" value="HATPase_C_sf"/>
</dbReference>
<reference evidence="20 21" key="1">
    <citation type="submission" date="2021-03" db="EMBL/GenBank/DDBJ databases">
        <title>novel species isolated from a fishpond in China.</title>
        <authorList>
            <person name="Lu H."/>
            <person name="Cai Z."/>
        </authorList>
    </citation>
    <scope>NUCLEOTIDE SEQUENCE [LARGE SCALE GENOMIC DNA]</scope>
    <source>
        <strain evidence="20 21">YJ13C</strain>
    </source>
</reference>
<evidence type="ECO:0000259" key="19">
    <source>
        <dbReference type="PROSITE" id="PS50894"/>
    </source>
</evidence>
<dbReference type="CDD" id="cd17546">
    <property type="entry name" value="REC_hyHK_CKI1_RcsC-like"/>
    <property type="match status" value="2"/>
</dbReference>
<dbReference type="SUPFAM" id="SSF47384">
    <property type="entry name" value="Homodimeric domain of signal transducing histidine kinase"/>
    <property type="match status" value="1"/>
</dbReference>
<dbReference type="SMART" id="SM00091">
    <property type="entry name" value="PAS"/>
    <property type="match status" value="4"/>
</dbReference>
<dbReference type="InterPro" id="IPR003661">
    <property type="entry name" value="HisK_dim/P_dom"/>
</dbReference>
<dbReference type="PROSITE" id="PS50109">
    <property type="entry name" value="HIS_KIN"/>
    <property type="match status" value="1"/>
</dbReference>
<evidence type="ECO:0000259" key="17">
    <source>
        <dbReference type="PROSITE" id="PS50112"/>
    </source>
</evidence>
<dbReference type="InterPro" id="IPR008207">
    <property type="entry name" value="Sig_transdc_His_kin_Hpt_dom"/>
</dbReference>
<dbReference type="NCBIfam" id="TIGR00229">
    <property type="entry name" value="sensory_box"/>
    <property type="match status" value="4"/>
</dbReference>
<dbReference type="InterPro" id="IPR035965">
    <property type="entry name" value="PAS-like_dom_sf"/>
</dbReference>
<evidence type="ECO:0000313" key="20">
    <source>
        <dbReference type="EMBL" id="MBN7816325.1"/>
    </source>
</evidence>
<dbReference type="PROSITE" id="PS50113">
    <property type="entry name" value="PAC"/>
    <property type="match status" value="2"/>
</dbReference>
<dbReference type="Gene3D" id="3.30.450.20">
    <property type="entry name" value="PAS domain"/>
    <property type="match status" value="5"/>
</dbReference>
<dbReference type="PROSITE" id="PS50110">
    <property type="entry name" value="RESPONSE_REGULATORY"/>
    <property type="match status" value="2"/>
</dbReference>
<comment type="catalytic activity">
    <reaction evidence="1">
        <text>ATP + protein L-histidine = ADP + protein N-phospho-L-histidine.</text>
        <dbReference type="EC" id="2.7.13.3"/>
    </reaction>
</comment>
<keyword evidence="6" id="KW-0812">Transmembrane</keyword>
<dbReference type="RefSeq" id="WP_206587005.1">
    <property type="nucleotide sequence ID" value="NZ_JAFKCU010000003.1"/>
</dbReference>
<evidence type="ECO:0000256" key="5">
    <source>
        <dbReference type="ARBA" id="ARBA00022553"/>
    </source>
</evidence>
<keyword evidence="8" id="KW-0067">ATP-binding</keyword>
<dbReference type="Gene3D" id="1.10.287.130">
    <property type="match status" value="1"/>
</dbReference>
<dbReference type="SUPFAM" id="SSF47226">
    <property type="entry name" value="Histidine-containing phosphotransfer domain, HPT domain"/>
    <property type="match status" value="1"/>
</dbReference>
<feature type="domain" description="HPt" evidence="19">
    <location>
        <begin position="1350"/>
        <end position="1443"/>
    </location>
</feature>
<dbReference type="InterPro" id="IPR036097">
    <property type="entry name" value="HisK_dim/P_sf"/>
</dbReference>
<name>A0ABS3CJD6_9BACT</name>
<dbReference type="SMART" id="SM00448">
    <property type="entry name" value="REC"/>
    <property type="match status" value="2"/>
</dbReference>
<dbReference type="CDD" id="cd00082">
    <property type="entry name" value="HisKA"/>
    <property type="match status" value="1"/>
</dbReference>
<evidence type="ECO:0000259" key="15">
    <source>
        <dbReference type="PROSITE" id="PS50109"/>
    </source>
</evidence>
<protein>
    <recommendedName>
        <fullName evidence="3">histidine kinase</fullName>
        <ecNumber evidence="3">2.7.13.3</ecNumber>
    </recommendedName>
</protein>
<feature type="modified residue" description="4-aspartylphosphate" evidence="13">
    <location>
        <position position="1107"/>
    </location>
</feature>
<organism evidence="20 21">
    <name type="scientific">Algoriphagus pacificus</name>
    <dbReference type="NCBI Taxonomy" id="2811234"/>
    <lineage>
        <taxon>Bacteria</taxon>
        <taxon>Pseudomonadati</taxon>
        <taxon>Bacteroidota</taxon>
        <taxon>Cytophagia</taxon>
        <taxon>Cytophagales</taxon>
        <taxon>Cyclobacteriaceae</taxon>
        <taxon>Algoriphagus</taxon>
    </lineage>
</organism>
<dbReference type="Pfam" id="PF00512">
    <property type="entry name" value="HisKA"/>
    <property type="match status" value="1"/>
</dbReference>
<feature type="modified residue" description="Phosphohistidine" evidence="12">
    <location>
        <position position="1389"/>
    </location>
</feature>
<feature type="domain" description="PAS" evidence="17">
    <location>
        <begin position="534"/>
        <end position="580"/>
    </location>
</feature>
<dbReference type="Gene3D" id="3.40.50.2300">
    <property type="match status" value="2"/>
</dbReference>
<dbReference type="EC" id="2.7.13.3" evidence="3"/>
<dbReference type="PRINTS" id="PR00344">
    <property type="entry name" value="BCTRLSENSOR"/>
</dbReference>
<evidence type="ECO:0000256" key="11">
    <source>
        <dbReference type="ARBA" id="ARBA00023136"/>
    </source>
</evidence>
<dbReference type="SUPFAM" id="SSF55874">
    <property type="entry name" value="ATPase domain of HSP90 chaperone/DNA topoisomerase II/histidine kinase"/>
    <property type="match status" value="1"/>
</dbReference>
<evidence type="ECO:0000259" key="16">
    <source>
        <dbReference type="PROSITE" id="PS50110"/>
    </source>
</evidence>
<evidence type="ECO:0000256" key="4">
    <source>
        <dbReference type="ARBA" id="ARBA00022475"/>
    </source>
</evidence>
<dbReference type="InterPro" id="IPR013655">
    <property type="entry name" value="PAS_fold_3"/>
</dbReference>
<comment type="caution">
    <text evidence="20">The sequence shown here is derived from an EMBL/GenBank/DDBJ whole genome shotgun (WGS) entry which is preliminary data.</text>
</comment>
<dbReference type="SMART" id="SM00086">
    <property type="entry name" value="PAC"/>
    <property type="match status" value="4"/>
</dbReference>
<evidence type="ECO:0000256" key="1">
    <source>
        <dbReference type="ARBA" id="ARBA00000085"/>
    </source>
</evidence>
<dbReference type="CDD" id="cd00130">
    <property type="entry name" value="PAS"/>
    <property type="match status" value="3"/>
</dbReference>
<evidence type="ECO:0000259" key="18">
    <source>
        <dbReference type="PROSITE" id="PS50113"/>
    </source>
</evidence>
<dbReference type="InterPro" id="IPR000700">
    <property type="entry name" value="PAS-assoc_C"/>
</dbReference>
<dbReference type="Pfam" id="PF00989">
    <property type="entry name" value="PAS"/>
    <property type="match status" value="2"/>
</dbReference>
<evidence type="ECO:0000256" key="2">
    <source>
        <dbReference type="ARBA" id="ARBA00004651"/>
    </source>
</evidence>
<dbReference type="SUPFAM" id="SSF55785">
    <property type="entry name" value="PYP-like sensor domain (PAS domain)"/>
    <property type="match status" value="5"/>
</dbReference>
<dbReference type="SUPFAM" id="SSF52172">
    <property type="entry name" value="CheY-like"/>
    <property type="match status" value="2"/>
</dbReference>
<evidence type="ECO:0000256" key="14">
    <source>
        <dbReference type="SAM" id="Coils"/>
    </source>
</evidence>
<feature type="domain" description="Response regulatory" evidence="16">
    <location>
        <begin position="1198"/>
        <end position="1316"/>
    </location>
</feature>
<keyword evidence="9" id="KW-1133">Transmembrane helix</keyword>
<dbReference type="Gene3D" id="3.30.565.10">
    <property type="entry name" value="Histidine kinase-like ATPase, C-terminal domain"/>
    <property type="match status" value="1"/>
</dbReference>
<dbReference type="PANTHER" id="PTHR45339:SF1">
    <property type="entry name" value="HYBRID SIGNAL TRANSDUCTION HISTIDINE KINASE J"/>
    <property type="match status" value="1"/>
</dbReference>
<dbReference type="Gene3D" id="1.20.120.160">
    <property type="entry name" value="HPT domain"/>
    <property type="match status" value="1"/>
</dbReference>
<accession>A0ABS3CJD6</accession>
<feature type="coiled-coil region" evidence="14">
    <location>
        <begin position="793"/>
        <end position="820"/>
    </location>
</feature>
<evidence type="ECO:0000256" key="8">
    <source>
        <dbReference type="ARBA" id="ARBA00022840"/>
    </source>
</evidence>
<feature type="domain" description="Histidine kinase" evidence="15">
    <location>
        <begin position="820"/>
        <end position="1041"/>
    </location>
</feature>
<keyword evidence="11" id="KW-0472">Membrane</keyword>
<gene>
    <name evidence="20" type="ORF">J0A69_12825</name>
</gene>
<keyword evidence="14" id="KW-0175">Coiled coil</keyword>
<evidence type="ECO:0000313" key="21">
    <source>
        <dbReference type="Proteomes" id="UP000664480"/>
    </source>
</evidence>
<keyword evidence="7" id="KW-0547">Nucleotide-binding</keyword>
<feature type="domain" description="PAS" evidence="17">
    <location>
        <begin position="160"/>
        <end position="230"/>
    </location>
</feature>
<evidence type="ECO:0000256" key="7">
    <source>
        <dbReference type="ARBA" id="ARBA00022741"/>
    </source>
</evidence>
<dbReference type="InterPro" id="IPR011006">
    <property type="entry name" value="CheY-like_superfamily"/>
</dbReference>
<keyword evidence="4" id="KW-1003">Cell membrane</keyword>
<feature type="domain" description="PAC" evidence="18">
    <location>
        <begin position="623"/>
        <end position="675"/>
    </location>
</feature>
<sequence length="1443" mass="163479">MIGNSPADFSKSLNLLHEFHVLNNENETELNGIAKLASILGEGASSLIFFYDKDRVWIKSQIEGDFTSLGDLFFLNYSNLNKNDFWILNQADSDFPKELLSHDISLLAACPIKDEFGNLFGAIVILLKKKSDLSADQMMGLKILSGGIVSLLYDRKKNVDLRHFEKIFQLSSDLVCLAGSDGYFKKINPSFQKILGWESDVLLNETFFNYIHPEDIEKTSLEIQKLSEGIPTINFIVRFKTTTGSFKFIQWTASPEPESGTIFAIGRDMTEERKREIKLIESEQKLRVFFENSQGLMCTHDMGGNFLSVNSSGAGILGYTAEEVMQLSLFDIVPQDRHFELKGYLKGIQAEGRASGQMLTMHKDGSIRTWLFNNVLEKSDLDGSYYVIGNAIDITKRAKLEKELKETKEILEETGKVARVGGWSLDPIQQKIFWSPMTRNIHEVPEDYVPELEKGINFYKEGESREKISEAVGLAISEGKPWNLDLQIVTYLGNEIWVRAIGQAEFKNGVCTRVFGTFQDIDKEKKTELEANRAKRLLDDVFNASSEVSIIATDVNGLITVFNKGAEKLLGYKAEELIGKHTPRIIHSQQEIEEYGQKLTEEFGYKIEGFRVFNAKADRDGSDQKDWTYIGKDGRERLVSLVVTPIRDEENQIIGYLGIALDITEKRNIEIDLINEKSRLAAFVEHTPAAVSMLDKNMNYIAVSNRWQEEYKMKAENVIGKSHYDLFKAVINEERKANYDRVLKGEVLIREEEKIQFPGESEPWFLSWEMRPWYLYNGEIGGMMAFTQNITPLISQREELKQAKEAAEEASKAKSEFLANMSHEIRTPLNGVIGFTDLVLKTKLNETQYQYLSIVNQSGTALLGIINDILDFSKIEAGKLELDIEKSDLYEMCSQATDIITYQVQNKGLEMLLNISPDLPRFIYADAVRLKQILVNLLGNSAKFTEKGEIELKIENLKSKGDFNTLRFSVRDTGIGIKAEKQDKIFEAFSQEDSSTTKKYGGTGLGLTISNRLLGLMGSKLQLKSELGKGSTFFFDVTFQTEQGDEIDWVDVDQIKNVLIVDDNDNNRLIVNQMLLLKNIHTIEATNGFEALQILTKGEKFDVILMDYHMPYMNGIETIRKIREIFSENLEEMPILLLHSSSDDQKIQQACKELGVRHRLIKPLKLHELYHALSRIHEVNTLVEEEEVISKVEREEFTVLVAEDNLVNMLLAETIIKRLIPNVTLLKAKNGLEALELCKTQIPDIIFMDVQMPVMNGYEATGSIRDLKNFGAIPIIALTAGNVKGEREKCLAAGMNDFMVKPVVEKNIEEVFKNWLFNKSRDGKNPSDKQVIKDLVHYDEEKLNAYVDGDKAALANILTLVKKELKGSLSGLMETIAAKDLVAVKEVAHKLYGTAVSSGMDVLAKMAARIEVLKEFDEADLNHRFEEIKIEILMLLDLIMDQE</sequence>
<evidence type="ECO:0000256" key="12">
    <source>
        <dbReference type="PROSITE-ProRule" id="PRU00110"/>
    </source>
</evidence>
<feature type="domain" description="Response regulatory" evidence="16">
    <location>
        <begin position="1057"/>
        <end position="1177"/>
    </location>
</feature>
<dbReference type="SMART" id="SM00388">
    <property type="entry name" value="HisKA"/>
    <property type="match status" value="1"/>
</dbReference>
<comment type="subcellular location">
    <subcellularLocation>
        <location evidence="2">Cell membrane</location>
        <topology evidence="2">Multi-pass membrane protein</topology>
    </subcellularLocation>
</comment>
<dbReference type="Pfam" id="PF08447">
    <property type="entry name" value="PAS_3"/>
    <property type="match status" value="1"/>
</dbReference>
<dbReference type="InterPro" id="IPR013656">
    <property type="entry name" value="PAS_4"/>
</dbReference>
<dbReference type="InterPro" id="IPR001789">
    <property type="entry name" value="Sig_transdc_resp-reg_receiver"/>
</dbReference>
<dbReference type="Pfam" id="PF00072">
    <property type="entry name" value="Response_reg"/>
    <property type="match status" value="2"/>
</dbReference>
<dbReference type="Proteomes" id="UP000664480">
    <property type="component" value="Unassembled WGS sequence"/>
</dbReference>
<dbReference type="SMART" id="SM00387">
    <property type="entry name" value="HATPase_c"/>
    <property type="match status" value="1"/>
</dbReference>
<dbReference type="PROSITE" id="PS50894">
    <property type="entry name" value="HPT"/>
    <property type="match status" value="1"/>
</dbReference>
<dbReference type="Pfam" id="PF08448">
    <property type="entry name" value="PAS_4"/>
    <property type="match status" value="1"/>
</dbReference>
<dbReference type="InterPro" id="IPR004358">
    <property type="entry name" value="Sig_transdc_His_kin-like_C"/>
</dbReference>
<keyword evidence="5 13" id="KW-0597">Phosphoprotein</keyword>
<feature type="modified residue" description="4-aspartylphosphate" evidence="13">
    <location>
        <position position="1249"/>
    </location>
</feature>
<dbReference type="InterPro" id="IPR003594">
    <property type="entry name" value="HATPase_dom"/>
</dbReference>
<dbReference type="PROSITE" id="PS50112">
    <property type="entry name" value="PAS"/>
    <property type="match status" value="3"/>
</dbReference>
<evidence type="ECO:0000256" key="3">
    <source>
        <dbReference type="ARBA" id="ARBA00012438"/>
    </source>
</evidence>
<dbReference type="InterPro" id="IPR005467">
    <property type="entry name" value="His_kinase_dom"/>
</dbReference>